<dbReference type="GO" id="GO:0003677">
    <property type="term" value="F:DNA binding"/>
    <property type="evidence" value="ECO:0007669"/>
    <property type="project" value="InterPro"/>
</dbReference>
<dbReference type="PROSITE" id="PS50943">
    <property type="entry name" value="HTH_CROC1"/>
    <property type="match status" value="1"/>
</dbReference>
<dbReference type="Proteomes" id="UP000028715">
    <property type="component" value="Unassembled WGS sequence"/>
</dbReference>
<comment type="caution">
    <text evidence="2">The sequence shown here is derived from an EMBL/GenBank/DDBJ whole genome shotgun (WGS) entry which is preliminary data.</text>
</comment>
<dbReference type="Gene3D" id="1.10.260.40">
    <property type="entry name" value="lambda repressor-like DNA-binding domains"/>
    <property type="match status" value="1"/>
</dbReference>
<evidence type="ECO:0000313" key="2">
    <source>
        <dbReference type="EMBL" id="KFF03180.1"/>
    </source>
</evidence>
<protein>
    <submittedName>
        <fullName evidence="2">Plasmid maintenance system antidote protein</fullName>
    </submittedName>
</protein>
<dbReference type="SMART" id="SM00530">
    <property type="entry name" value="HTH_XRE"/>
    <property type="match status" value="1"/>
</dbReference>
<dbReference type="Pfam" id="PF01381">
    <property type="entry name" value="HTH_3"/>
    <property type="match status" value="1"/>
</dbReference>
<gene>
    <name evidence="2" type="ORF">IW19_19880</name>
</gene>
<accession>A0A085ZFG6</accession>
<dbReference type="InterPro" id="IPR010982">
    <property type="entry name" value="Lambda_DNA-bd_dom_sf"/>
</dbReference>
<reference evidence="2 3" key="1">
    <citation type="submission" date="2014-07" db="EMBL/GenBank/DDBJ databases">
        <title>Genome of Flavobacterium reichenbachii LMG 25512.</title>
        <authorList>
            <person name="Stropko S.J."/>
            <person name="Pipes S.E."/>
            <person name="Newman J.D."/>
        </authorList>
    </citation>
    <scope>NUCLEOTIDE SEQUENCE [LARGE SCALE GENOMIC DNA]</scope>
    <source>
        <strain evidence="2 3">LMG 25512</strain>
    </source>
</reference>
<dbReference type="CDD" id="cd00093">
    <property type="entry name" value="HTH_XRE"/>
    <property type="match status" value="1"/>
</dbReference>
<evidence type="ECO:0000259" key="1">
    <source>
        <dbReference type="PROSITE" id="PS50943"/>
    </source>
</evidence>
<proteinExistence type="predicted"/>
<dbReference type="InterPro" id="IPR053830">
    <property type="entry name" value="DUF6922"/>
</dbReference>
<dbReference type="AlphaFoldDB" id="A0A085ZFG6"/>
<dbReference type="eggNOG" id="COG3093">
    <property type="taxonomic scope" value="Bacteria"/>
</dbReference>
<dbReference type="OrthoDB" id="1364214at2"/>
<keyword evidence="3" id="KW-1185">Reference proteome</keyword>
<feature type="domain" description="HTH cro/C1-type" evidence="1">
    <location>
        <begin position="17"/>
        <end position="71"/>
    </location>
</feature>
<dbReference type="EMBL" id="JPRL01000002">
    <property type="protein sequence ID" value="KFF03180.1"/>
    <property type="molecule type" value="Genomic_DNA"/>
</dbReference>
<sequence>MKREYEKYKGIHPGAVLERELDKRNLAQRPFAQSLFEHPQTINAIIKGKRDLNTALALKIESALGLEEGSLLVLQTYYDIKKEKQKTLQGNHPEISRLRKSLFWDTNINTINWESQSKAVIRRVFERGNISEKKEIIRFYGTERIKAVIREAVGKTYIKAKRS</sequence>
<dbReference type="STRING" id="362418.IW19_19880"/>
<name>A0A085ZFG6_9FLAO</name>
<evidence type="ECO:0000313" key="3">
    <source>
        <dbReference type="Proteomes" id="UP000028715"/>
    </source>
</evidence>
<dbReference type="SUPFAM" id="SSF47413">
    <property type="entry name" value="lambda repressor-like DNA-binding domains"/>
    <property type="match status" value="1"/>
</dbReference>
<dbReference type="InterPro" id="IPR001387">
    <property type="entry name" value="Cro/C1-type_HTH"/>
</dbReference>
<dbReference type="RefSeq" id="WP_035688526.1">
    <property type="nucleotide sequence ID" value="NZ_JPRL01000002.1"/>
</dbReference>
<dbReference type="Pfam" id="PF21956">
    <property type="entry name" value="DUF6922"/>
    <property type="match status" value="1"/>
</dbReference>
<organism evidence="2 3">
    <name type="scientific">Flavobacterium reichenbachii</name>
    <dbReference type="NCBI Taxonomy" id="362418"/>
    <lineage>
        <taxon>Bacteria</taxon>
        <taxon>Pseudomonadati</taxon>
        <taxon>Bacteroidota</taxon>
        <taxon>Flavobacteriia</taxon>
        <taxon>Flavobacteriales</taxon>
        <taxon>Flavobacteriaceae</taxon>
        <taxon>Flavobacterium</taxon>
    </lineage>
</organism>